<accession>A0A239CWC5</accession>
<reference evidence="2" key="1">
    <citation type="submission" date="2017-06" db="EMBL/GenBank/DDBJ databases">
        <authorList>
            <person name="Varghese N."/>
            <person name="Submissions S."/>
        </authorList>
    </citation>
    <scope>NUCLEOTIDE SEQUENCE [LARGE SCALE GENOMIC DNA]</scope>
    <source>
        <strain evidence="2">JCM 23211</strain>
    </source>
</reference>
<evidence type="ECO:0008006" key="3">
    <source>
        <dbReference type="Google" id="ProtNLM"/>
    </source>
</evidence>
<protein>
    <recommendedName>
        <fullName evidence="3">Uridine kinase</fullName>
    </recommendedName>
</protein>
<gene>
    <name evidence="1" type="ORF">SAMN05421642_101219</name>
</gene>
<dbReference type="InterPro" id="IPR027417">
    <property type="entry name" value="P-loop_NTPase"/>
</dbReference>
<dbReference type="STRING" id="398843.A3K89_02750"/>
<evidence type="ECO:0000313" key="2">
    <source>
        <dbReference type="Proteomes" id="UP000198327"/>
    </source>
</evidence>
<dbReference type="EMBL" id="FZOW01000001">
    <property type="protein sequence ID" value="SNS23951.1"/>
    <property type="molecule type" value="Genomic_DNA"/>
</dbReference>
<dbReference type="Proteomes" id="UP000198327">
    <property type="component" value="Unassembled WGS sequence"/>
</dbReference>
<keyword evidence="2" id="KW-1185">Reference proteome</keyword>
<evidence type="ECO:0000313" key="1">
    <source>
        <dbReference type="EMBL" id="SNS23951.1"/>
    </source>
</evidence>
<sequence>MSAVQPMFPDRLARAIVDRVPRGRRAVVVIDGADAADPVEFATRIRDVVVSEGRSATVVDLHDFVRPASLRFEYSRTDELTYRTTWFDFDALDREVIAPLQPGGRGRILPRLWDEATDRSARARLLDAAPDHLVVVAGPMILGRIPSAAVVVHLLLAERTLRRRTPDDEQWTIEPLLEFYEDADARPDMVVRWDHPDRPAVIPS</sequence>
<dbReference type="AlphaFoldDB" id="A0A239CWC5"/>
<proteinExistence type="predicted"/>
<name>A0A239CWC5_9NOCA</name>
<organism evidence="1 2">
    <name type="scientific">Rhodococcoides kyotonense</name>
    <dbReference type="NCBI Taxonomy" id="398843"/>
    <lineage>
        <taxon>Bacteria</taxon>
        <taxon>Bacillati</taxon>
        <taxon>Actinomycetota</taxon>
        <taxon>Actinomycetes</taxon>
        <taxon>Mycobacteriales</taxon>
        <taxon>Nocardiaceae</taxon>
        <taxon>Rhodococcoides</taxon>
    </lineage>
</organism>
<dbReference type="Gene3D" id="3.40.50.300">
    <property type="entry name" value="P-loop containing nucleotide triphosphate hydrolases"/>
    <property type="match status" value="1"/>
</dbReference>